<dbReference type="InterPro" id="IPR008971">
    <property type="entry name" value="HSP40/DnaJ_pept-bd"/>
</dbReference>
<dbReference type="PROSITE" id="PS50076">
    <property type="entry name" value="DNAJ_2"/>
    <property type="match status" value="1"/>
</dbReference>
<sequence length="332" mass="36736">MGVDYYEVLNVERNATEDDLKKAYRKLAMRWHPDKNPTDKKEAEAKFKQISEAYEVLSDPQKRATYDQHGEEGLKDMPAGSSSTGGFPNAFNPRNAEDIFAEFFGSSPFEFGAAGVGRSTRYSTDGGGYRGFGGGDNMYRTYSDGAGPQTPKKPPPVESKLPCTLEEIYSGSTRKMKISRTVVDASGRVRPESEVLSIDIKPGWKKGTKITFPDKGNEQHHQLPADLVFVIDEKPHSVYKRDGNDLIINQRVTLAEAIGGPTLNITTLDGRDLPVTVTEIVHPDYEHVIPQEGMPIAKEPGKRGDLRIKFEVKFPTELTDDQRQALKSALGG</sequence>
<dbReference type="InterPro" id="IPR001623">
    <property type="entry name" value="DnaJ_domain"/>
</dbReference>
<dbReference type="PANTHER" id="PTHR24078:SF538">
    <property type="entry name" value="DNAJ HEAT SHOCK FAMILY PROTEIN"/>
    <property type="match status" value="1"/>
</dbReference>
<dbReference type="SMART" id="SM00271">
    <property type="entry name" value="DnaJ"/>
    <property type="match status" value="1"/>
</dbReference>
<dbReference type="InterPro" id="IPR051339">
    <property type="entry name" value="DnaJ_subfamily_B"/>
</dbReference>
<dbReference type="OrthoDB" id="550424at2759"/>
<protein>
    <submittedName>
        <fullName evidence="3">Uncharacterized protein</fullName>
    </submittedName>
</protein>
<dbReference type="GO" id="GO:0006457">
    <property type="term" value="P:protein folding"/>
    <property type="evidence" value="ECO:0007669"/>
    <property type="project" value="InterPro"/>
</dbReference>
<dbReference type="PRINTS" id="PR00625">
    <property type="entry name" value="JDOMAIN"/>
</dbReference>
<reference evidence="3" key="1">
    <citation type="journal article" date="2016" name="Nat. Genet.">
        <title>A high-quality carrot genome assembly provides new insights into carotenoid accumulation and asterid genome evolution.</title>
        <authorList>
            <person name="Iorizzo M."/>
            <person name="Ellison S."/>
            <person name="Senalik D."/>
            <person name="Zeng P."/>
            <person name="Satapoomin P."/>
            <person name="Huang J."/>
            <person name="Bowman M."/>
            <person name="Iovene M."/>
            <person name="Sanseverino W."/>
            <person name="Cavagnaro P."/>
            <person name="Yildiz M."/>
            <person name="Macko-Podgorni A."/>
            <person name="Moranska E."/>
            <person name="Grzebelus E."/>
            <person name="Grzebelus D."/>
            <person name="Ashrafi H."/>
            <person name="Zheng Z."/>
            <person name="Cheng S."/>
            <person name="Spooner D."/>
            <person name="Van Deynze A."/>
            <person name="Simon P."/>
        </authorList>
    </citation>
    <scope>NUCLEOTIDE SEQUENCE</scope>
    <source>
        <tissue evidence="3">Leaf</tissue>
    </source>
</reference>
<keyword evidence="1" id="KW-0143">Chaperone</keyword>
<gene>
    <name evidence="3" type="ORF">DCAR_0207064</name>
</gene>
<dbReference type="Gramene" id="KZN05427">
    <property type="protein sequence ID" value="KZN05427"/>
    <property type="gene ID" value="DCAR_006264"/>
</dbReference>
<reference evidence="3" key="2">
    <citation type="submission" date="2022-03" db="EMBL/GenBank/DDBJ databases">
        <title>Draft title - Genomic analysis of global carrot germplasm unveils the trajectory of domestication and the origin of high carotenoid orange carrot.</title>
        <authorList>
            <person name="Iorizzo M."/>
            <person name="Ellison S."/>
            <person name="Senalik D."/>
            <person name="Macko-Podgorni A."/>
            <person name="Grzebelus D."/>
            <person name="Bostan H."/>
            <person name="Rolling W."/>
            <person name="Curaba J."/>
            <person name="Simon P."/>
        </authorList>
    </citation>
    <scope>NUCLEOTIDE SEQUENCE</scope>
    <source>
        <tissue evidence="3">Leaf</tissue>
    </source>
</reference>
<feature type="region of interest" description="Disordered" evidence="2">
    <location>
        <begin position="58"/>
        <end position="90"/>
    </location>
</feature>
<dbReference type="InterPro" id="IPR036869">
    <property type="entry name" value="J_dom_sf"/>
</dbReference>
<dbReference type="GO" id="GO:0051082">
    <property type="term" value="F:unfolded protein binding"/>
    <property type="evidence" value="ECO:0007669"/>
    <property type="project" value="InterPro"/>
</dbReference>
<name>A0A161Y7H7_DAUCS</name>
<dbReference type="FunFam" id="2.60.260.20:FF:000006">
    <property type="entry name" value="DnaJ subfamily B member 13"/>
    <property type="match status" value="1"/>
</dbReference>
<dbReference type="KEGG" id="dcr:108208262"/>
<dbReference type="InterPro" id="IPR002939">
    <property type="entry name" value="DnaJ_C"/>
</dbReference>
<dbReference type="GO" id="GO:0005829">
    <property type="term" value="C:cytosol"/>
    <property type="evidence" value="ECO:0007669"/>
    <property type="project" value="TreeGrafter"/>
</dbReference>
<dbReference type="Gene3D" id="1.10.287.110">
    <property type="entry name" value="DnaJ domain"/>
    <property type="match status" value="1"/>
</dbReference>
<evidence type="ECO:0000313" key="4">
    <source>
        <dbReference type="Proteomes" id="UP000077755"/>
    </source>
</evidence>
<evidence type="ECO:0000313" key="3">
    <source>
        <dbReference type="EMBL" id="WOG87832.1"/>
    </source>
</evidence>
<dbReference type="EMBL" id="CP093344">
    <property type="protein sequence ID" value="WOG87832.1"/>
    <property type="molecule type" value="Genomic_DNA"/>
</dbReference>
<dbReference type="PROSITE" id="PS00636">
    <property type="entry name" value="DNAJ_1"/>
    <property type="match status" value="1"/>
</dbReference>
<dbReference type="FunFam" id="1.10.287.110:FF:000020">
    <property type="entry name" value="DnaJ subfamily B member 13"/>
    <property type="match status" value="1"/>
</dbReference>
<dbReference type="SUPFAM" id="SSF49493">
    <property type="entry name" value="HSP40/DnaJ peptide-binding domain"/>
    <property type="match status" value="2"/>
</dbReference>
<feature type="compositionally biased region" description="Basic and acidic residues" evidence="2">
    <location>
        <begin position="60"/>
        <end position="75"/>
    </location>
</feature>
<dbReference type="Pfam" id="PF01556">
    <property type="entry name" value="DnaJ_C"/>
    <property type="match status" value="1"/>
</dbReference>
<dbReference type="PANTHER" id="PTHR24078">
    <property type="entry name" value="DNAJ HOMOLOG SUBFAMILY C MEMBER"/>
    <property type="match status" value="1"/>
</dbReference>
<dbReference type="SUPFAM" id="SSF46565">
    <property type="entry name" value="Chaperone J-domain"/>
    <property type="match status" value="1"/>
</dbReference>
<dbReference type="OMA" id="SSKYVYH"/>
<dbReference type="CDD" id="cd06257">
    <property type="entry name" value="DnaJ"/>
    <property type="match status" value="1"/>
</dbReference>
<dbReference type="CDD" id="cd10747">
    <property type="entry name" value="DnaJ_C"/>
    <property type="match status" value="1"/>
</dbReference>
<evidence type="ECO:0000256" key="2">
    <source>
        <dbReference type="SAM" id="MobiDB-lite"/>
    </source>
</evidence>
<dbReference type="GO" id="GO:0051087">
    <property type="term" value="F:protein-folding chaperone binding"/>
    <property type="evidence" value="ECO:0007669"/>
    <property type="project" value="TreeGrafter"/>
</dbReference>
<dbReference type="InterPro" id="IPR018253">
    <property type="entry name" value="DnaJ_domain_CS"/>
</dbReference>
<organism evidence="3 4">
    <name type="scientific">Daucus carota subsp. sativus</name>
    <name type="common">Carrot</name>
    <dbReference type="NCBI Taxonomy" id="79200"/>
    <lineage>
        <taxon>Eukaryota</taxon>
        <taxon>Viridiplantae</taxon>
        <taxon>Streptophyta</taxon>
        <taxon>Embryophyta</taxon>
        <taxon>Tracheophyta</taxon>
        <taxon>Spermatophyta</taxon>
        <taxon>Magnoliopsida</taxon>
        <taxon>eudicotyledons</taxon>
        <taxon>Gunneridae</taxon>
        <taxon>Pentapetalae</taxon>
        <taxon>asterids</taxon>
        <taxon>campanulids</taxon>
        <taxon>Apiales</taxon>
        <taxon>Apiaceae</taxon>
        <taxon>Apioideae</taxon>
        <taxon>Scandiceae</taxon>
        <taxon>Daucinae</taxon>
        <taxon>Daucus</taxon>
        <taxon>Daucus sect. Daucus</taxon>
    </lineage>
</organism>
<dbReference type="AlphaFoldDB" id="A0A161Y7H7"/>
<keyword evidence="4" id="KW-1185">Reference proteome</keyword>
<dbReference type="Gene3D" id="2.60.260.20">
    <property type="entry name" value="Urease metallochaperone UreE, N-terminal domain"/>
    <property type="match status" value="2"/>
</dbReference>
<dbReference type="Proteomes" id="UP000077755">
    <property type="component" value="Chromosome 2"/>
</dbReference>
<dbReference type="Pfam" id="PF00226">
    <property type="entry name" value="DnaJ"/>
    <property type="match status" value="1"/>
</dbReference>
<evidence type="ECO:0000256" key="1">
    <source>
        <dbReference type="ARBA" id="ARBA00023186"/>
    </source>
</evidence>
<accession>A0A161Y7H7</accession>
<dbReference type="FunFam" id="2.60.260.20:FF:000002">
    <property type="entry name" value="Dnaj homolog subfamily b member"/>
    <property type="match status" value="1"/>
</dbReference>
<proteinExistence type="predicted"/>